<evidence type="ECO:0008006" key="5">
    <source>
        <dbReference type="Google" id="ProtNLM"/>
    </source>
</evidence>
<keyword evidence="4" id="KW-1185">Reference proteome</keyword>
<dbReference type="EMBL" id="JQZV01000013">
    <property type="protein sequence ID" value="KGN92152.1"/>
    <property type="molecule type" value="Genomic_DNA"/>
</dbReference>
<feature type="signal peptide" evidence="2">
    <location>
        <begin position="1"/>
        <end position="23"/>
    </location>
</feature>
<gene>
    <name evidence="3" type="ORF">HQ43_09005</name>
</gene>
<proteinExistence type="predicted"/>
<sequence length="214" mass="23848">MKHQIVKTVFSVLLAVVAIGSMAQVKATDPIKALSDKVNPSDGMLIEFTLTYPDQKPVHGCTLTAQGEKFYLNTTPLTAWYNGKLLWVMSSGTNEVNLTSPSESELEELSLLISLSRLLKQDFTTSVQKLPNNMSRFLATPKAGYGGMLTSLSIDTDASYTPSIIRFKEKGDRKEDKETVIEIKKITKPYGTTGKLFEFDKKNFSRNIEVIDLR</sequence>
<dbReference type="Proteomes" id="UP000030101">
    <property type="component" value="Unassembled WGS sequence"/>
</dbReference>
<name>A0ABR4XLA6_9PORP</name>
<dbReference type="InterPro" id="IPR004564">
    <property type="entry name" value="OM_lipoprot_carrier_LolA-like"/>
</dbReference>
<dbReference type="InterPro" id="IPR029046">
    <property type="entry name" value="LolA/LolB/LppX"/>
</dbReference>
<evidence type="ECO:0000313" key="3">
    <source>
        <dbReference type="EMBL" id="KGN92152.1"/>
    </source>
</evidence>
<evidence type="ECO:0000256" key="2">
    <source>
        <dbReference type="SAM" id="SignalP"/>
    </source>
</evidence>
<reference evidence="3 4" key="1">
    <citation type="submission" date="2014-08" db="EMBL/GenBank/DDBJ databases">
        <title>Porphyromonas canoris strain:OH2762 Genome sequencing.</title>
        <authorList>
            <person name="Wallis C."/>
            <person name="Deusch O."/>
            <person name="O'Flynn C."/>
            <person name="Davis I."/>
            <person name="Jospin G."/>
            <person name="Darling A.E."/>
            <person name="Coil D.A."/>
            <person name="Alexiev A."/>
            <person name="Horsfall A."/>
            <person name="Kirkwood N."/>
            <person name="Harris S."/>
            <person name="Eisen J.A."/>
        </authorList>
    </citation>
    <scope>NUCLEOTIDE SEQUENCE [LARGE SCALE GENOMIC DNA]</scope>
    <source>
        <strain evidence="4">COT-108 OH2762</strain>
    </source>
</reference>
<accession>A0ABR4XLA6</accession>
<evidence type="ECO:0000256" key="1">
    <source>
        <dbReference type="ARBA" id="ARBA00022729"/>
    </source>
</evidence>
<dbReference type="Pfam" id="PF16584">
    <property type="entry name" value="LolA_2"/>
    <property type="match status" value="1"/>
</dbReference>
<dbReference type="RefSeq" id="WP_036792183.1">
    <property type="nucleotide sequence ID" value="NZ_JQZV01000013.1"/>
</dbReference>
<feature type="chain" id="PRO_5046067889" description="Outer membrane lipoprotein carrier protein LolA" evidence="2">
    <location>
        <begin position="24"/>
        <end position="214"/>
    </location>
</feature>
<dbReference type="SUPFAM" id="SSF89392">
    <property type="entry name" value="Prokaryotic lipoproteins and lipoprotein localization factors"/>
    <property type="match status" value="1"/>
</dbReference>
<protein>
    <recommendedName>
        <fullName evidence="5">Outer membrane lipoprotein carrier protein LolA</fullName>
    </recommendedName>
</protein>
<keyword evidence="1 2" id="KW-0732">Signal</keyword>
<evidence type="ECO:0000313" key="4">
    <source>
        <dbReference type="Proteomes" id="UP000030101"/>
    </source>
</evidence>
<organism evidence="3 4">
    <name type="scientific">Porphyromonas canoris</name>
    <dbReference type="NCBI Taxonomy" id="36875"/>
    <lineage>
        <taxon>Bacteria</taxon>
        <taxon>Pseudomonadati</taxon>
        <taxon>Bacteroidota</taxon>
        <taxon>Bacteroidia</taxon>
        <taxon>Bacteroidales</taxon>
        <taxon>Porphyromonadaceae</taxon>
        <taxon>Porphyromonas</taxon>
    </lineage>
</organism>
<comment type="caution">
    <text evidence="3">The sequence shown here is derived from an EMBL/GenBank/DDBJ whole genome shotgun (WGS) entry which is preliminary data.</text>
</comment>
<dbReference type="Gene3D" id="2.50.20.10">
    <property type="entry name" value="Lipoprotein localisation LolA/LolB/LppX"/>
    <property type="match status" value="1"/>
</dbReference>